<sequence length="210" mass="22635">MVERAPSEYLTKILELSREMVSLAGADPGYEMDIGCRTVFGALFDYGYSLKKMAEKELAAHQAAAECRSNEPSLVAVISSPEDSKTVLIVDEDRNFLEYLSVLFQSNGFDTLTAVNGHQAIERASASGPDLIVLDVSMPGKSALSLYQDLQEDPELGAIPVVLVTALGDSISQSTSRRRQMPDPVGIVAKPVDVDLLWEAVRGVLPSSSS</sequence>
<proteinExistence type="predicted"/>
<dbReference type="InterPro" id="IPR050595">
    <property type="entry name" value="Bact_response_regulator"/>
</dbReference>
<protein>
    <recommendedName>
        <fullName evidence="2">Response regulatory domain-containing protein</fullName>
    </recommendedName>
</protein>
<dbReference type="Pfam" id="PF00072">
    <property type="entry name" value="Response_reg"/>
    <property type="match status" value="1"/>
</dbReference>
<evidence type="ECO:0000259" key="2">
    <source>
        <dbReference type="PROSITE" id="PS50110"/>
    </source>
</evidence>
<dbReference type="InterPro" id="IPR001789">
    <property type="entry name" value="Sig_transdc_resp-reg_receiver"/>
</dbReference>
<dbReference type="GO" id="GO:0000160">
    <property type="term" value="P:phosphorelay signal transduction system"/>
    <property type="evidence" value="ECO:0007669"/>
    <property type="project" value="InterPro"/>
</dbReference>
<dbReference type="AlphaFoldDB" id="X0UA93"/>
<dbReference type="SUPFAM" id="SSF52172">
    <property type="entry name" value="CheY-like"/>
    <property type="match status" value="1"/>
</dbReference>
<feature type="domain" description="Response regulatory" evidence="2">
    <location>
        <begin position="86"/>
        <end position="205"/>
    </location>
</feature>
<evidence type="ECO:0000256" key="1">
    <source>
        <dbReference type="ARBA" id="ARBA00022553"/>
    </source>
</evidence>
<dbReference type="InterPro" id="IPR011006">
    <property type="entry name" value="CheY-like_superfamily"/>
</dbReference>
<evidence type="ECO:0000313" key="3">
    <source>
        <dbReference type="EMBL" id="GAF85410.1"/>
    </source>
</evidence>
<organism evidence="3">
    <name type="scientific">marine sediment metagenome</name>
    <dbReference type="NCBI Taxonomy" id="412755"/>
    <lineage>
        <taxon>unclassified sequences</taxon>
        <taxon>metagenomes</taxon>
        <taxon>ecological metagenomes</taxon>
    </lineage>
</organism>
<dbReference type="PANTHER" id="PTHR44591">
    <property type="entry name" value="STRESS RESPONSE REGULATOR PROTEIN 1"/>
    <property type="match status" value="1"/>
</dbReference>
<comment type="caution">
    <text evidence="3">The sequence shown here is derived from an EMBL/GenBank/DDBJ whole genome shotgun (WGS) entry which is preliminary data.</text>
</comment>
<name>X0UA93_9ZZZZ</name>
<dbReference type="SMART" id="SM00448">
    <property type="entry name" value="REC"/>
    <property type="match status" value="1"/>
</dbReference>
<accession>X0UA93</accession>
<dbReference type="EMBL" id="BARS01003703">
    <property type="protein sequence ID" value="GAF85410.1"/>
    <property type="molecule type" value="Genomic_DNA"/>
</dbReference>
<dbReference type="PROSITE" id="PS50110">
    <property type="entry name" value="RESPONSE_REGULATORY"/>
    <property type="match status" value="1"/>
</dbReference>
<dbReference type="Gene3D" id="3.40.50.2300">
    <property type="match status" value="1"/>
</dbReference>
<keyword evidence="1" id="KW-0597">Phosphoprotein</keyword>
<reference evidence="3" key="1">
    <citation type="journal article" date="2014" name="Front. Microbiol.">
        <title>High frequency of phylogenetically diverse reductive dehalogenase-homologous genes in deep subseafloor sedimentary metagenomes.</title>
        <authorList>
            <person name="Kawai M."/>
            <person name="Futagami T."/>
            <person name="Toyoda A."/>
            <person name="Takaki Y."/>
            <person name="Nishi S."/>
            <person name="Hori S."/>
            <person name="Arai W."/>
            <person name="Tsubouchi T."/>
            <person name="Morono Y."/>
            <person name="Uchiyama I."/>
            <person name="Ito T."/>
            <person name="Fujiyama A."/>
            <person name="Inagaki F."/>
            <person name="Takami H."/>
        </authorList>
    </citation>
    <scope>NUCLEOTIDE SEQUENCE</scope>
    <source>
        <strain evidence="3">Expedition CK06-06</strain>
    </source>
</reference>
<gene>
    <name evidence="3" type="ORF">S01H1_07178</name>
</gene>
<dbReference type="PANTHER" id="PTHR44591:SF3">
    <property type="entry name" value="RESPONSE REGULATORY DOMAIN-CONTAINING PROTEIN"/>
    <property type="match status" value="1"/>
</dbReference>